<sequence length="303" mass="34856">MRNFSQYPDLPIVGIYRSITPTLLLRDLDLIKEVTVKSFDHFQDNDLKIDKEIDPIGGRHPFFLKGEEWRIVRAHLTPAFTNTKLKWVYPHLEDTSQGLMKFIESQSDALNGEGCEAKELCMRYTLNNVASCVFGIDGQCFEDDNSEFKQIANKYLSPDGWSAVKLFLMNVFPFLTRFMSVKLTAKSVEEKITNIVSQTLRYRERNNIVRNDFLHVLMQLKKTCKDFTDVDVIAHAAGFIADGYETSSIVMSFVLYELANNPDVQSKLRQEIDKNFAKNSNTLPYNALQKMTYLDAVVNGRYK</sequence>
<dbReference type="Gene3D" id="1.10.630.10">
    <property type="entry name" value="Cytochrome P450"/>
    <property type="match status" value="1"/>
</dbReference>
<comment type="caution">
    <text evidence="14">The sequence shown here is derived from an EMBL/GenBank/DDBJ whole genome shotgun (WGS) entry which is preliminary data.</text>
</comment>
<keyword evidence="12" id="KW-0503">Monooxygenase</keyword>
<protein>
    <recommendedName>
        <fullName evidence="16">Cytochrome P450 monooxygenase</fullName>
    </recommendedName>
</protein>
<keyword evidence="8" id="KW-0256">Endoplasmic reticulum</keyword>
<evidence type="ECO:0000256" key="8">
    <source>
        <dbReference type="ARBA" id="ARBA00022824"/>
    </source>
</evidence>
<evidence type="ECO:0000256" key="4">
    <source>
        <dbReference type="ARBA" id="ARBA00004406"/>
    </source>
</evidence>
<evidence type="ECO:0000313" key="14">
    <source>
        <dbReference type="EMBL" id="KAH0819367.1"/>
    </source>
</evidence>
<evidence type="ECO:0000256" key="10">
    <source>
        <dbReference type="ARBA" id="ARBA00023002"/>
    </source>
</evidence>
<name>A0A8J6LHU0_TENMO</name>
<dbReference type="PANTHER" id="PTHR24292">
    <property type="entry name" value="CYTOCHROME P450"/>
    <property type="match status" value="1"/>
</dbReference>
<evidence type="ECO:0000256" key="12">
    <source>
        <dbReference type="ARBA" id="ARBA00023033"/>
    </source>
</evidence>
<gene>
    <name evidence="14" type="ORF">GEV33_003424</name>
</gene>
<evidence type="ECO:0000256" key="6">
    <source>
        <dbReference type="ARBA" id="ARBA00022617"/>
    </source>
</evidence>
<dbReference type="Proteomes" id="UP000719412">
    <property type="component" value="Unassembled WGS sequence"/>
</dbReference>
<keyword evidence="10" id="KW-0560">Oxidoreductase</keyword>
<accession>A0A8J6LHU0</accession>
<comment type="function">
    <text evidence="2">May be involved in the metabolism of insect hormones and in the breakdown of synthetic insecticides.</text>
</comment>
<comment type="subcellular location">
    <subcellularLocation>
        <location evidence="4">Endoplasmic reticulum membrane</location>
        <topology evidence="4">Peripheral membrane protein</topology>
    </subcellularLocation>
    <subcellularLocation>
        <location evidence="3">Microsome membrane</location>
        <topology evidence="3">Peripheral membrane protein</topology>
    </subcellularLocation>
</comment>
<dbReference type="GO" id="GO:0016705">
    <property type="term" value="F:oxidoreductase activity, acting on paired donors, with incorporation or reduction of molecular oxygen"/>
    <property type="evidence" value="ECO:0007669"/>
    <property type="project" value="InterPro"/>
</dbReference>
<dbReference type="GO" id="GO:0004497">
    <property type="term" value="F:monooxygenase activity"/>
    <property type="evidence" value="ECO:0007669"/>
    <property type="project" value="UniProtKB-KW"/>
</dbReference>
<keyword evidence="11" id="KW-0408">Iron</keyword>
<dbReference type="InterPro" id="IPR050476">
    <property type="entry name" value="Insect_CytP450_Detox"/>
</dbReference>
<dbReference type="GO" id="GO:0005506">
    <property type="term" value="F:iron ion binding"/>
    <property type="evidence" value="ECO:0007669"/>
    <property type="project" value="InterPro"/>
</dbReference>
<evidence type="ECO:0000256" key="3">
    <source>
        <dbReference type="ARBA" id="ARBA00004174"/>
    </source>
</evidence>
<evidence type="ECO:0000313" key="15">
    <source>
        <dbReference type="Proteomes" id="UP000719412"/>
    </source>
</evidence>
<evidence type="ECO:0000256" key="9">
    <source>
        <dbReference type="ARBA" id="ARBA00022848"/>
    </source>
</evidence>
<keyword evidence="13" id="KW-0472">Membrane</keyword>
<comment type="cofactor">
    <cofactor evidence="1">
        <name>heme</name>
        <dbReference type="ChEBI" id="CHEBI:30413"/>
    </cofactor>
</comment>
<dbReference type="InterPro" id="IPR036396">
    <property type="entry name" value="Cyt_P450_sf"/>
</dbReference>
<dbReference type="InterPro" id="IPR002402">
    <property type="entry name" value="Cyt_P450_E_grp-II"/>
</dbReference>
<dbReference type="SUPFAM" id="SSF48264">
    <property type="entry name" value="Cytochrome P450"/>
    <property type="match status" value="1"/>
</dbReference>
<dbReference type="InterPro" id="IPR001128">
    <property type="entry name" value="Cyt_P450"/>
</dbReference>
<organism evidence="14 15">
    <name type="scientific">Tenebrio molitor</name>
    <name type="common">Yellow mealworm beetle</name>
    <dbReference type="NCBI Taxonomy" id="7067"/>
    <lineage>
        <taxon>Eukaryota</taxon>
        <taxon>Metazoa</taxon>
        <taxon>Ecdysozoa</taxon>
        <taxon>Arthropoda</taxon>
        <taxon>Hexapoda</taxon>
        <taxon>Insecta</taxon>
        <taxon>Pterygota</taxon>
        <taxon>Neoptera</taxon>
        <taxon>Endopterygota</taxon>
        <taxon>Coleoptera</taxon>
        <taxon>Polyphaga</taxon>
        <taxon>Cucujiformia</taxon>
        <taxon>Tenebrionidae</taxon>
        <taxon>Tenebrio</taxon>
    </lineage>
</organism>
<evidence type="ECO:0000256" key="11">
    <source>
        <dbReference type="ARBA" id="ARBA00023004"/>
    </source>
</evidence>
<dbReference type="EMBL" id="JABDTM020014721">
    <property type="protein sequence ID" value="KAH0819367.1"/>
    <property type="molecule type" value="Genomic_DNA"/>
</dbReference>
<keyword evidence="7" id="KW-0479">Metal-binding</keyword>
<dbReference type="Pfam" id="PF00067">
    <property type="entry name" value="p450"/>
    <property type="match status" value="1"/>
</dbReference>
<keyword evidence="15" id="KW-1185">Reference proteome</keyword>
<dbReference type="AlphaFoldDB" id="A0A8J6LHU0"/>
<evidence type="ECO:0000256" key="5">
    <source>
        <dbReference type="ARBA" id="ARBA00010617"/>
    </source>
</evidence>
<dbReference type="GO" id="GO:0020037">
    <property type="term" value="F:heme binding"/>
    <property type="evidence" value="ECO:0007669"/>
    <property type="project" value="InterPro"/>
</dbReference>
<evidence type="ECO:0008006" key="16">
    <source>
        <dbReference type="Google" id="ProtNLM"/>
    </source>
</evidence>
<dbReference type="PRINTS" id="PR00464">
    <property type="entry name" value="EP450II"/>
</dbReference>
<dbReference type="CDD" id="cd11056">
    <property type="entry name" value="CYP6-like"/>
    <property type="match status" value="1"/>
</dbReference>
<reference evidence="14" key="1">
    <citation type="journal article" date="2020" name="J Insects Food Feed">
        <title>The yellow mealworm (Tenebrio molitor) genome: a resource for the emerging insects as food and feed industry.</title>
        <authorList>
            <person name="Eriksson T."/>
            <person name="Andere A."/>
            <person name="Kelstrup H."/>
            <person name="Emery V."/>
            <person name="Picard C."/>
        </authorList>
    </citation>
    <scope>NUCLEOTIDE SEQUENCE</scope>
    <source>
        <strain evidence="14">Stoneville</strain>
        <tissue evidence="14">Whole head</tissue>
    </source>
</reference>
<evidence type="ECO:0000256" key="1">
    <source>
        <dbReference type="ARBA" id="ARBA00001971"/>
    </source>
</evidence>
<proteinExistence type="inferred from homology"/>
<evidence type="ECO:0000256" key="2">
    <source>
        <dbReference type="ARBA" id="ARBA00003690"/>
    </source>
</evidence>
<dbReference type="PANTHER" id="PTHR24292:SF84">
    <property type="entry name" value="CYTOCHROME P450 28A5-RELATED"/>
    <property type="match status" value="1"/>
</dbReference>
<dbReference type="GO" id="GO:0005789">
    <property type="term" value="C:endoplasmic reticulum membrane"/>
    <property type="evidence" value="ECO:0007669"/>
    <property type="project" value="UniProtKB-SubCell"/>
</dbReference>
<keyword evidence="9" id="KW-0492">Microsome</keyword>
<evidence type="ECO:0000256" key="13">
    <source>
        <dbReference type="ARBA" id="ARBA00023136"/>
    </source>
</evidence>
<keyword evidence="6" id="KW-0349">Heme</keyword>
<comment type="similarity">
    <text evidence="5">Belongs to the cytochrome P450 family.</text>
</comment>
<evidence type="ECO:0000256" key="7">
    <source>
        <dbReference type="ARBA" id="ARBA00022723"/>
    </source>
</evidence>
<reference evidence="14" key="2">
    <citation type="submission" date="2021-08" db="EMBL/GenBank/DDBJ databases">
        <authorList>
            <person name="Eriksson T."/>
        </authorList>
    </citation>
    <scope>NUCLEOTIDE SEQUENCE</scope>
    <source>
        <strain evidence="14">Stoneville</strain>
        <tissue evidence="14">Whole head</tissue>
    </source>
</reference>